<protein>
    <submittedName>
        <fullName evidence="1">Uncharacterized protein</fullName>
    </submittedName>
</protein>
<dbReference type="Proteomes" id="UP000695562">
    <property type="component" value="Unassembled WGS sequence"/>
</dbReference>
<gene>
    <name evidence="1" type="ORF">CYY_006990</name>
</gene>
<dbReference type="EMBL" id="AJWJ01000349">
    <property type="protein sequence ID" value="KAF2071690.1"/>
    <property type="molecule type" value="Genomic_DNA"/>
</dbReference>
<proteinExistence type="predicted"/>
<dbReference type="AlphaFoldDB" id="A0A8J4PRK5"/>
<reference evidence="1" key="1">
    <citation type="submission" date="2020-01" db="EMBL/GenBank/DDBJ databases">
        <title>Development of genomics and gene disruption for Polysphondylium violaceum indicates a role for the polyketide synthase stlB in stalk morphogenesis.</title>
        <authorList>
            <person name="Narita B."/>
            <person name="Kawabe Y."/>
            <person name="Kin K."/>
            <person name="Saito T."/>
            <person name="Gibbs R."/>
            <person name="Kuspa A."/>
            <person name="Muzny D."/>
            <person name="Queller D."/>
            <person name="Richards S."/>
            <person name="Strassman J."/>
            <person name="Sucgang R."/>
            <person name="Worley K."/>
            <person name="Schaap P."/>
        </authorList>
    </citation>
    <scope>NUCLEOTIDE SEQUENCE</scope>
    <source>
        <strain evidence="1">QSvi11</strain>
    </source>
</reference>
<organism evidence="1 2">
    <name type="scientific">Polysphondylium violaceum</name>
    <dbReference type="NCBI Taxonomy" id="133409"/>
    <lineage>
        <taxon>Eukaryota</taxon>
        <taxon>Amoebozoa</taxon>
        <taxon>Evosea</taxon>
        <taxon>Eumycetozoa</taxon>
        <taxon>Dictyostelia</taxon>
        <taxon>Dictyosteliales</taxon>
        <taxon>Dictyosteliaceae</taxon>
        <taxon>Polysphondylium</taxon>
    </lineage>
</organism>
<sequence>MVDDLLIGSYKLYDQCYLYNNVNYLDQSVNSNPLDKVEILSCPSFRNKEQVLQSITYDSNKNSFSKFKSFNIDIIYNQYNVINQDYYSISNFKQLSIYKGDKLVYSGNLLPEPYHSLENQEYNRINMKWLKTTTSNNIDVQYVLTVSFKNTLFLLFFNHLLNNLLHVHSFKTHYNIKHFKWSPLYNNLLLSTEDNQLHLLSFNSFIYLDKDYKIPKYNESIYKKDDNNNNNNDDGDEQQEYHLIEWIDNEHFIILCQHIIRSNEKVDIQLKEKKDLFSLSTQVMPKISFLNSQQQESEIIQINSGNSNSNSSLISSLFMIDKSDNNDTLFNISNIKENQHQHQHQQQQRNNFTIYQFKISKQQIQQFNIFKSKDIQLQNPNLSLYSSDNRNLIISSTLSHFIYFLTIDSTSNIIQYQYKLDISSGSGSSTLDSNNGNNQIYCKGISLIQNQKHFKLLVMQGEKCSSITSTLLPKPYSLFTVHLNVYNLINNNNNKNNNNDNNDNQPNLSIFFKEFQLFQNILLDKIGSIERVLDTHTKKLDDLDNAIKNLSNNNKN</sequence>
<keyword evidence="2" id="KW-1185">Reference proteome</keyword>
<evidence type="ECO:0000313" key="1">
    <source>
        <dbReference type="EMBL" id="KAF2071690.1"/>
    </source>
</evidence>
<accession>A0A8J4PRK5</accession>
<comment type="caution">
    <text evidence="1">The sequence shown here is derived from an EMBL/GenBank/DDBJ whole genome shotgun (WGS) entry which is preliminary data.</text>
</comment>
<name>A0A8J4PRK5_9MYCE</name>
<evidence type="ECO:0000313" key="2">
    <source>
        <dbReference type="Proteomes" id="UP000695562"/>
    </source>
</evidence>